<name>A0ABX7HY82_9BURK</name>
<evidence type="ECO:0000313" key="2">
    <source>
        <dbReference type="EMBL" id="QRQ94795.1"/>
    </source>
</evidence>
<sequence>MSAILGAARPARRGVLLASDDAAVCRNAIGAGRPRGQRAQGPTGVPASAVQRAWRGADGKSCGKDNVRARTPVFRRPALLLQRITNEPGVTSGNKTARPIRHVRSPG</sequence>
<organism evidence="2 3">
    <name type="scientific">Cupriavidus oxalaticus</name>
    <dbReference type="NCBI Taxonomy" id="96344"/>
    <lineage>
        <taxon>Bacteria</taxon>
        <taxon>Pseudomonadati</taxon>
        <taxon>Pseudomonadota</taxon>
        <taxon>Betaproteobacteria</taxon>
        <taxon>Burkholderiales</taxon>
        <taxon>Burkholderiaceae</taxon>
        <taxon>Cupriavidus</taxon>
    </lineage>
</organism>
<keyword evidence="3" id="KW-1185">Reference proteome</keyword>
<feature type="region of interest" description="Disordered" evidence="1">
    <location>
        <begin position="84"/>
        <end position="107"/>
    </location>
</feature>
<dbReference type="RefSeq" id="WP_147318545.1">
    <property type="nucleotide sequence ID" value="NZ_CP069810.1"/>
</dbReference>
<proteinExistence type="predicted"/>
<feature type="compositionally biased region" description="Polar residues" evidence="1">
    <location>
        <begin position="84"/>
        <end position="95"/>
    </location>
</feature>
<evidence type="ECO:0000256" key="1">
    <source>
        <dbReference type="SAM" id="MobiDB-lite"/>
    </source>
</evidence>
<dbReference type="GeneID" id="303490852"/>
<feature type="compositionally biased region" description="Basic residues" evidence="1">
    <location>
        <begin position="98"/>
        <end position="107"/>
    </location>
</feature>
<gene>
    <name evidence="2" type="ORF">JTE92_15015</name>
</gene>
<reference evidence="2 3" key="1">
    <citation type="submission" date="2021-02" db="EMBL/GenBank/DDBJ databases">
        <title>Complete Genome Sequence of Cupriavidus oxalaticus Strain Ox1, a Soil Oxalate-Degrading Species.</title>
        <authorList>
            <person name="Palmieri F."/>
            <person name="Udriet P."/>
            <person name="Deuasquier M."/>
            <person name="Beaudoing E."/>
            <person name="Johnson S.L."/>
            <person name="Davenport K.W."/>
            <person name="Chain P.S."/>
            <person name="Bindschedler S."/>
            <person name="Junier P."/>
        </authorList>
    </citation>
    <scope>NUCLEOTIDE SEQUENCE [LARGE SCALE GENOMIC DNA]</scope>
    <source>
        <strain evidence="2 3">Ox1</strain>
    </source>
</reference>
<dbReference type="Proteomes" id="UP000623307">
    <property type="component" value="Chromosome 2"/>
</dbReference>
<protein>
    <submittedName>
        <fullName evidence="2">Uncharacterized protein</fullName>
    </submittedName>
</protein>
<accession>A0ABX7HY82</accession>
<evidence type="ECO:0000313" key="3">
    <source>
        <dbReference type="Proteomes" id="UP000623307"/>
    </source>
</evidence>
<dbReference type="EMBL" id="CP069812">
    <property type="protein sequence ID" value="QRQ94795.1"/>
    <property type="molecule type" value="Genomic_DNA"/>
</dbReference>